<name>A0AAN5DD46_9BILA</name>
<feature type="transmembrane region" description="Helical" evidence="2">
    <location>
        <begin position="12"/>
        <end position="30"/>
    </location>
</feature>
<accession>A0AAN5DD46</accession>
<sequence length="92" mass="10383">RICRMDDEKRVLLFCPFFAFFIGFLLFIHSRKSKDSDKKSKSSVGTSSSSSSTKTGPDNQNSNPPQNTTSRTQSVNEPTSEQGDRTRLEELF</sequence>
<feature type="region of interest" description="Disordered" evidence="1">
    <location>
        <begin position="32"/>
        <end position="92"/>
    </location>
</feature>
<keyword evidence="2" id="KW-0812">Transmembrane</keyword>
<organism evidence="3 4">
    <name type="scientific">Pristionchus mayeri</name>
    <dbReference type="NCBI Taxonomy" id="1317129"/>
    <lineage>
        <taxon>Eukaryota</taxon>
        <taxon>Metazoa</taxon>
        <taxon>Ecdysozoa</taxon>
        <taxon>Nematoda</taxon>
        <taxon>Chromadorea</taxon>
        <taxon>Rhabditida</taxon>
        <taxon>Rhabditina</taxon>
        <taxon>Diplogasteromorpha</taxon>
        <taxon>Diplogasteroidea</taxon>
        <taxon>Neodiplogasteridae</taxon>
        <taxon>Pristionchus</taxon>
    </lineage>
</organism>
<gene>
    <name evidence="3" type="ORF">PMAYCL1PPCAC_31163</name>
</gene>
<feature type="compositionally biased region" description="Basic and acidic residues" evidence="1">
    <location>
        <begin position="82"/>
        <end position="92"/>
    </location>
</feature>
<feature type="non-terminal residue" evidence="3">
    <location>
        <position position="1"/>
    </location>
</feature>
<dbReference type="AlphaFoldDB" id="A0AAN5DD46"/>
<reference evidence="4" key="1">
    <citation type="submission" date="2022-10" db="EMBL/GenBank/DDBJ databases">
        <title>Genome assembly of Pristionchus species.</title>
        <authorList>
            <person name="Yoshida K."/>
            <person name="Sommer R.J."/>
        </authorList>
    </citation>
    <scope>NUCLEOTIDE SEQUENCE [LARGE SCALE GENOMIC DNA]</scope>
    <source>
        <strain evidence="4">RS5460</strain>
    </source>
</reference>
<evidence type="ECO:0000313" key="3">
    <source>
        <dbReference type="EMBL" id="GMR60968.1"/>
    </source>
</evidence>
<feature type="compositionally biased region" description="Polar residues" evidence="1">
    <location>
        <begin position="57"/>
        <end position="81"/>
    </location>
</feature>
<keyword evidence="2" id="KW-1133">Transmembrane helix</keyword>
<keyword evidence="4" id="KW-1185">Reference proteome</keyword>
<evidence type="ECO:0000313" key="4">
    <source>
        <dbReference type="Proteomes" id="UP001328107"/>
    </source>
</evidence>
<feature type="compositionally biased region" description="Low complexity" evidence="1">
    <location>
        <begin position="42"/>
        <end position="56"/>
    </location>
</feature>
<evidence type="ECO:0000256" key="2">
    <source>
        <dbReference type="SAM" id="Phobius"/>
    </source>
</evidence>
<evidence type="ECO:0000256" key="1">
    <source>
        <dbReference type="SAM" id="MobiDB-lite"/>
    </source>
</evidence>
<protein>
    <submittedName>
        <fullName evidence="3">Uncharacterized protein</fullName>
    </submittedName>
</protein>
<proteinExistence type="predicted"/>
<dbReference type="EMBL" id="BTRK01000006">
    <property type="protein sequence ID" value="GMR60968.1"/>
    <property type="molecule type" value="Genomic_DNA"/>
</dbReference>
<comment type="caution">
    <text evidence="3">The sequence shown here is derived from an EMBL/GenBank/DDBJ whole genome shotgun (WGS) entry which is preliminary data.</text>
</comment>
<dbReference type="Proteomes" id="UP001328107">
    <property type="component" value="Unassembled WGS sequence"/>
</dbReference>
<keyword evidence="2" id="KW-0472">Membrane</keyword>